<dbReference type="AlphaFoldDB" id="A0A1E7F1J8"/>
<feature type="compositionally biased region" description="Basic and acidic residues" evidence="1">
    <location>
        <begin position="141"/>
        <end position="155"/>
    </location>
</feature>
<keyword evidence="3" id="KW-1185">Reference proteome</keyword>
<name>A0A1E7F1J8_9STRA</name>
<feature type="compositionally biased region" description="Basic and acidic residues" evidence="1">
    <location>
        <begin position="196"/>
        <end position="208"/>
    </location>
</feature>
<evidence type="ECO:0000256" key="1">
    <source>
        <dbReference type="SAM" id="MobiDB-lite"/>
    </source>
</evidence>
<feature type="compositionally biased region" description="Basic and acidic residues" evidence="1">
    <location>
        <begin position="79"/>
        <end position="91"/>
    </location>
</feature>
<proteinExistence type="predicted"/>
<feature type="region of interest" description="Disordered" evidence="1">
    <location>
        <begin position="1"/>
        <end position="249"/>
    </location>
</feature>
<evidence type="ECO:0000313" key="2">
    <source>
        <dbReference type="EMBL" id="OEU12081.1"/>
    </source>
</evidence>
<gene>
    <name evidence="2" type="ORF">FRACYDRAFT_244325</name>
</gene>
<dbReference type="EMBL" id="KV784365">
    <property type="protein sequence ID" value="OEU12081.1"/>
    <property type="molecule type" value="Genomic_DNA"/>
</dbReference>
<evidence type="ECO:0000313" key="3">
    <source>
        <dbReference type="Proteomes" id="UP000095751"/>
    </source>
</evidence>
<feature type="compositionally biased region" description="Basic and acidic residues" evidence="1">
    <location>
        <begin position="216"/>
        <end position="231"/>
    </location>
</feature>
<feature type="compositionally biased region" description="Basic and acidic residues" evidence="1">
    <location>
        <begin position="105"/>
        <end position="126"/>
    </location>
</feature>
<feature type="compositionally biased region" description="Acidic residues" evidence="1">
    <location>
        <begin position="92"/>
        <end position="104"/>
    </location>
</feature>
<feature type="compositionally biased region" description="Acidic residues" evidence="1">
    <location>
        <begin position="156"/>
        <end position="168"/>
    </location>
</feature>
<organism evidence="2 3">
    <name type="scientific">Fragilariopsis cylindrus CCMP1102</name>
    <dbReference type="NCBI Taxonomy" id="635003"/>
    <lineage>
        <taxon>Eukaryota</taxon>
        <taxon>Sar</taxon>
        <taxon>Stramenopiles</taxon>
        <taxon>Ochrophyta</taxon>
        <taxon>Bacillariophyta</taxon>
        <taxon>Bacillariophyceae</taxon>
        <taxon>Bacillariophycidae</taxon>
        <taxon>Bacillariales</taxon>
        <taxon>Bacillariaceae</taxon>
        <taxon>Fragilariopsis</taxon>
    </lineage>
</organism>
<dbReference type="KEGG" id="fcy:FRACYDRAFT_244325"/>
<dbReference type="InParanoid" id="A0A1E7F1J8"/>
<sequence>MMNSSQQDSMPPPHPKSKKDNNEEEIVADDKVLEGGEVEEGQIMLRDPKTGVIVEETGQIVLRDPKTGKSVPEESTTLEGKDGSDIEKEDIVNDEDDDNDEDTTKDEKKDTIDEKDGSDFEMKDIVELVGASGRPSRRSKINAEHKMAAAVKKEESNDEDMDEDEDVDKDMMDHDNEAEQKISGKDENEEEEEDDAVVKKESEGINENKKRKKTKAKDSVKTENHDIKKEAEDEQDWEPVEEKPKKRARVSESVVKDSAEKMFAELVKNYKNGITETPMDILAPSITTKAGKPYKNHRSDAIQEGMKLLKAQGRAEKTKGNLGVARLLQSEIDKIPKEKISTDPHQVVKQRKAQFLISLENCPKGGSGETITDAATIVWNKLLDGDAYTRKELVADTSYKAANSTGFEGIMKVLTQLKFVEGKGKCSFTDKIFPHGRPNKVTK</sequence>
<dbReference type="Proteomes" id="UP000095751">
    <property type="component" value="Unassembled WGS sequence"/>
</dbReference>
<accession>A0A1E7F1J8</accession>
<dbReference type="OrthoDB" id="56035at2759"/>
<reference evidence="2 3" key="1">
    <citation type="submission" date="2016-09" db="EMBL/GenBank/DDBJ databases">
        <title>Extensive genetic diversity and differential bi-allelic expression allows diatom success in the polar Southern Ocean.</title>
        <authorList>
            <consortium name="DOE Joint Genome Institute"/>
            <person name="Mock T."/>
            <person name="Otillar R.P."/>
            <person name="Strauss J."/>
            <person name="Dupont C."/>
            <person name="Frickenhaus S."/>
            <person name="Maumus F."/>
            <person name="Mcmullan M."/>
            <person name="Sanges R."/>
            <person name="Schmutz J."/>
            <person name="Toseland A."/>
            <person name="Valas R."/>
            <person name="Veluchamy A."/>
            <person name="Ward B.J."/>
            <person name="Allen A."/>
            <person name="Barry K."/>
            <person name="Falciatore A."/>
            <person name="Ferrante M."/>
            <person name="Fortunato A.E."/>
            <person name="Gloeckner G."/>
            <person name="Gruber A."/>
            <person name="Hipkin R."/>
            <person name="Janech M."/>
            <person name="Kroth P."/>
            <person name="Leese F."/>
            <person name="Lindquist E."/>
            <person name="Lyon B.R."/>
            <person name="Martin J."/>
            <person name="Mayer C."/>
            <person name="Parker M."/>
            <person name="Quesneville H."/>
            <person name="Raymond J."/>
            <person name="Uhlig C."/>
            <person name="Valentin K.U."/>
            <person name="Worden A.Z."/>
            <person name="Armbrust E.V."/>
            <person name="Bowler C."/>
            <person name="Green B."/>
            <person name="Moulton V."/>
            <person name="Van Oosterhout C."/>
            <person name="Grigoriev I."/>
        </authorList>
    </citation>
    <scope>NUCLEOTIDE SEQUENCE [LARGE SCALE GENOMIC DNA]</scope>
    <source>
        <strain evidence="2 3">CCMP1102</strain>
    </source>
</reference>
<protein>
    <submittedName>
        <fullName evidence="2">Uncharacterized protein</fullName>
    </submittedName>
</protein>
<feature type="compositionally biased region" description="Basic and acidic residues" evidence="1">
    <location>
        <begin position="169"/>
        <end position="186"/>
    </location>
</feature>